<dbReference type="InterPro" id="IPR011051">
    <property type="entry name" value="RmlC_Cupin_sf"/>
</dbReference>
<dbReference type="Pfam" id="PF07883">
    <property type="entry name" value="Cupin_2"/>
    <property type="match status" value="1"/>
</dbReference>
<dbReference type="RefSeq" id="WP_202885500.1">
    <property type="nucleotide sequence ID" value="NZ_BAAAGT010000003.1"/>
</dbReference>
<dbReference type="Proteomes" id="UP000553957">
    <property type="component" value="Unassembled WGS sequence"/>
</dbReference>
<proteinExistence type="predicted"/>
<organism evidence="3 4">
    <name type="scientific">Kribbella sandramycini</name>
    <dbReference type="NCBI Taxonomy" id="60450"/>
    <lineage>
        <taxon>Bacteria</taxon>
        <taxon>Bacillati</taxon>
        <taxon>Actinomycetota</taxon>
        <taxon>Actinomycetes</taxon>
        <taxon>Propionibacteriales</taxon>
        <taxon>Kribbellaceae</taxon>
        <taxon>Kribbella</taxon>
    </lineage>
</organism>
<sequence length="178" mass="18851">MELRRVVTGVNSDGKSCFVSDGPPPHAHDFVELPGHCSALVWMTDGGESTPNTGVDITPGVQSVVPGPGQTRFQIVTLPPSGVGATPGFDAEKALAEQQEWSPGLFDHFENPGASAFHATPSIDYCVLLDGELVLQLDEGERAIHAGDIVIQNGTRHAWQNRTDQVATVLCVLVGVSK</sequence>
<dbReference type="InterPro" id="IPR013096">
    <property type="entry name" value="Cupin_2"/>
</dbReference>
<name>A0A7Y4KXV9_9ACTN</name>
<gene>
    <name evidence="2" type="ORF">HNR71_003364</name>
    <name evidence="3" type="ORF">HPO96_05400</name>
</gene>
<reference evidence="3 4" key="1">
    <citation type="submission" date="2020-05" db="EMBL/GenBank/DDBJ databases">
        <title>Genome sequence of Kribbella sandramycini ATCC 39419.</title>
        <authorList>
            <person name="Maclea K.S."/>
            <person name="Fair J.L."/>
        </authorList>
    </citation>
    <scope>NUCLEOTIDE SEQUENCE [LARGE SCALE GENOMIC DNA]</scope>
    <source>
        <strain evidence="3 4">ATCC 39419</strain>
    </source>
</reference>
<dbReference type="AlphaFoldDB" id="A0A7Y4KXV9"/>
<evidence type="ECO:0000313" key="4">
    <source>
        <dbReference type="Proteomes" id="UP000534306"/>
    </source>
</evidence>
<dbReference type="CDD" id="cd02231">
    <property type="entry name" value="cupin_BLL6423-like"/>
    <property type="match status" value="1"/>
</dbReference>
<dbReference type="EMBL" id="JABJRC010000001">
    <property type="protein sequence ID" value="NOL39676.1"/>
    <property type="molecule type" value="Genomic_DNA"/>
</dbReference>
<evidence type="ECO:0000313" key="3">
    <source>
        <dbReference type="EMBL" id="NOL39676.1"/>
    </source>
</evidence>
<feature type="domain" description="Cupin type-2" evidence="1">
    <location>
        <begin position="115"/>
        <end position="172"/>
    </location>
</feature>
<dbReference type="Proteomes" id="UP000534306">
    <property type="component" value="Unassembled WGS sequence"/>
</dbReference>
<dbReference type="PANTHER" id="PTHR36156">
    <property type="entry name" value="SLR2101 PROTEIN"/>
    <property type="match status" value="1"/>
</dbReference>
<dbReference type="InterPro" id="IPR014710">
    <property type="entry name" value="RmlC-like_jellyroll"/>
</dbReference>
<keyword evidence="4" id="KW-1185">Reference proteome</keyword>
<dbReference type="InterPro" id="IPR047142">
    <property type="entry name" value="OryJ/VirC-like"/>
</dbReference>
<evidence type="ECO:0000259" key="1">
    <source>
        <dbReference type="Pfam" id="PF07883"/>
    </source>
</evidence>
<reference evidence="2 5" key="2">
    <citation type="submission" date="2020-08" db="EMBL/GenBank/DDBJ databases">
        <title>Sequencing the genomes of 1000 actinobacteria strains.</title>
        <authorList>
            <person name="Klenk H.-P."/>
        </authorList>
    </citation>
    <scope>NUCLEOTIDE SEQUENCE [LARGE SCALE GENOMIC DNA]</scope>
    <source>
        <strain evidence="2 5">DSM 15626</strain>
    </source>
</reference>
<evidence type="ECO:0000313" key="5">
    <source>
        <dbReference type="Proteomes" id="UP000553957"/>
    </source>
</evidence>
<protein>
    <submittedName>
        <fullName evidence="3">Cupin domain-containing protein</fullName>
    </submittedName>
</protein>
<dbReference type="SUPFAM" id="SSF51182">
    <property type="entry name" value="RmlC-like cupins"/>
    <property type="match status" value="1"/>
</dbReference>
<comment type="caution">
    <text evidence="3">The sequence shown here is derived from an EMBL/GenBank/DDBJ whole genome shotgun (WGS) entry which is preliminary data.</text>
</comment>
<evidence type="ECO:0000313" key="2">
    <source>
        <dbReference type="EMBL" id="MBB6567727.1"/>
    </source>
</evidence>
<accession>A0A7Y4KXV9</accession>
<dbReference type="Gene3D" id="2.60.120.10">
    <property type="entry name" value="Jelly Rolls"/>
    <property type="match status" value="1"/>
</dbReference>
<dbReference type="EMBL" id="JACHKF010000001">
    <property type="protein sequence ID" value="MBB6567727.1"/>
    <property type="molecule type" value="Genomic_DNA"/>
</dbReference>
<dbReference type="PANTHER" id="PTHR36156:SF2">
    <property type="entry name" value="CUPIN TYPE-2 DOMAIN-CONTAINING PROTEIN"/>
    <property type="match status" value="1"/>
</dbReference>